<name>K9XTF1_STAC7</name>
<dbReference type="Proteomes" id="UP000010473">
    <property type="component" value="Chromosome"/>
</dbReference>
<dbReference type="AlphaFoldDB" id="K9XTF1"/>
<gene>
    <name evidence="3" type="ordered locus">Sta7437_2269</name>
</gene>
<keyword evidence="1" id="KW-0479">Metal-binding</keyword>
<dbReference type="PANTHER" id="PTHR35848:SF6">
    <property type="entry name" value="CUPIN TYPE-2 DOMAIN-CONTAINING PROTEIN"/>
    <property type="match status" value="1"/>
</dbReference>
<keyword evidence="4" id="KW-1185">Reference proteome</keyword>
<proteinExistence type="predicted"/>
<dbReference type="STRING" id="111780.Sta7437_2269"/>
<accession>K9XTF1</accession>
<dbReference type="GO" id="GO:0046872">
    <property type="term" value="F:metal ion binding"/>
    <property type="evidence" value="ECO:0007669"/>
    <property type="project" value="UniProtKB-KW"/>
</dbReference>
<evidence type="ECO:0000313" key="3">
    <source>
        <dbReference type="EMBL" id="AFZ35813.1"/>
    </source>
</evidence>
<dbReference type="KEGG" id="scs:Sta7437_2269"/>
<organism evidence="3 4">
    <name type="scientific">Stanieria cyanosphaera (strain ATCC 29371 / PCC 7437)</name>
    <dbReference type="NCBI Taxonomy" id="111780"/>
    <lineage>
        <taxon>Bacteria</taxon>
        <taxon>Bacillati</taxon>
        <taxon>Cyanobacteriota</taxon>
        <taxon>Cyanophyceae</taxon>
        <taxon>Pleurocapsales</taxon>
        <taxon>Dermocarpellaceae</taxon>
        <taxon>Stanieria</taxon>
    </lineage>
</organism>
<dbReference type="SUPFAM" id="SSF51182">
    <property type="entry name" value="RmlC-like cupins"/>
    <property type="match status" value="1"/>
</dbReference>
<feature type="domain" description="Cupin type-2" evidence="2">
    <location>
        <begin position="42"/>
        <end position="112"/>
    </location>
</feature>
<evidence type="ECO:0000256" key="1">
    <source>
        <dbReference type="ARBA" id="ARBA00022723"/>
    </source>
</evidence>
<evidence type="ECO:0000259" key="2">
    <source>
        <dbReference type="Pfam" id="PF07883"/>
    </source>
</evidence>
<dbReference type="Pfam" id="PF07883">
    <property type="entry name" value="Cupin_2"/>
    <property type="match status" value="1"/>
</dbReference>
<evidence type="ECO:0000313" key="4">
    <source>
        <dbReference type="Proteomes" id="UP000010473"/>
    </source>
</evidence>
<dbReference type="InterPro" id="IPR013096">
    <property type="entry name" value="Cupin_2"/>
</dbReference>
<dbReference type="Gene3D" id="2.60.120.10">
    <property type="entry name" value="Jelly Rolls"/>
    <property type="match status" value="1"/>
</dbReference>
<dbReference type="PANTHER" id="PTHR35848">
    <property type="entry name" value="OXALATE-BINDING PROTEIN"/>
    <property type="match status" value="1"/>
</dbReference>
<dbReference type="EMBL" id="CP003653">
    <property type="protein sequence ID" value="AFZ35813.1"/>
    <property type="molecule type" value="Genomic_DNA"/>
</dbReference>
<dbReference type="HOGENOM" id="CLU_137371_0_0_3"/>
<protein>
    <submittedName>
        <fullName evidence="3">Cupin 2 conserved barrel domain protein</fullName>
    </submittedName>
</protein>
<reference evidence="4" key="1">
    <citation type="journal article" date="2013" name="Proc. Natl. Acad. Sci. U.S.A.">
        <title>Improving the coverage of the cyanobacterial phylum using diversity-driven genome sequencing.</title>
        <authorList>
            <person name="Shih P.M."/>
            <person name="Wu D."/>
            <person name="Latifi A."/>
            <person name="Axen S.D."/>
            <person name="Fewer D.P."/>
            <person name="Talla E."/>
            <person name="Calteau A."/>
            <person name="Cai F."/>
            <person name="Tandeau de Marsac N."/>
            <person name="Rippka R."/>
            <person name="Herdman M."/>
            <person name="Sivonen K."/>
            <person name="Coursin T."/>
            <person name="Laurent T."/>
            <person name="Goodwin L."/>
            <person name="Nolan M."/>
            <person name="Davenport K.W."/>
            <person name="Han C.S."/>
            <person name="Rubin E.M."/>
            <person name="Eisen J.A."/>
            <person name="Woyke T."/>
            <person name="Gugger M."/>
            <person name="Kerfeld C.A."/>
        </authorList>
    </citation>
    <scope>NUCLEOTIDE SEQUENCE [LARGE SCALE GENOMIC DNA]</scope>
    <source>
        <strain evidence="4">ATCC 29371 / PCC 7437</strain>
    </source>
</reference>
<dbReference type="eggNOG" id="COG1917">
    <property type="taxonomic scope" value="Bacteria"/>
</dbReference>
<dbReference type="InterPro" id="IPR051610">
    <property type="entry name" value="GPI/OXD"/>
</dbReference>
<dbReference type="InterPro" id="IPR011051">
    <property type="entry name" value="RmlC_Cupin_sf"/>
</dbReference>
<dbReference type="RefSeq" id="WP_015193481.1">
    <property type="nucleotide sequence ID" value="NC_019748.1"/>
</dbReference>
<dbReference type="InterPro" id="IPR014710">
    <property type="entry name" value="RmlC-like_jellyroll"/>
</dbReference>
<sequence length="124" mass="13575">MMTNTLPFSIQRTFDVEKLVCFSEEKAIVTEISITKHSSIAVWGVRPGQQVPAHTHPDGQDTWIVIRGELTYYLGDGQKKIISAGQVDVAEPFQVHGAINEGFEDAVFLSVYSAPSLKVISASP</sequence>
<dbReference type="CDD" id="cd07008">
    <property type="entry name" value="cupin_yp_001338853-like"/>
    <property type="match status" value="1"/>
</dbReference>